<dbReference type="RefSeq" id="XP_027200564.1">
    <property type="nucleotide sequence ID" value="XM_027344763.1"/>
</dbReference>
<reference evidence="3" key="1">
    <citation type="submission" date="2025-08" db="UniProtKB">
        <authorList>
            <consortium name="RefSeq"/>
        </authorList>
    </citation>
    <scope>IDENTIFICATION</scope>
    <source>
        <strain evidence="3">Airmid</strain>
    </source>
</reference>
<dbReference type="OrthoDB" id="202825at2759"/>
<name>A0A6P6Y7P5_DERPT</name>
<dbReference type="OMA" id="CGYITNK"/>
<protein>
    <submittedName>
        <fullName evidence="3">Uncharacterized protein LOC113794636</fullName>
    </submittedName>
</protein>
<dbReference type="KEGG" id="dpte:113794636"/>
<dbReference type="AlphaFoldDB" id="A0A6P6Y7P5"/>
<dbReference type="Gene3D" id="3.30.470.20">
    <property type="entry name" value="ATP-grasp fold, B domain"/>
    <property type="match status" value="1"/>
</dbReference>
<keyword evidence="2" id="KW-1185">Reference proteome</keyword>
<feature type="transmembrane region" description="Helical" evidence="1">
    <location>
        <begin position="29"/>
        <end position="47"/>
    </location>
</feature>
<dbReference type="Pfam" id="PF03133">
    <property type="entry name" value="TTL"/>
    <property type="match status" value="1"/>
</dbReference>
<dbReference type="InterPro" id="IPR053317">
    <property type="entry name" value="Tubulin_polyglutamylase"/>
</dbReference>
<dbReference type="Proteomes" id="UP000515146">
    <property type="component" value="Unplaced"/>
</dbReference>
<accession>A0A6P6Y7P5</accession>
<keyword evidence="1" id="KW-0472">Membrane</keyword>
<dbReference type="PANTHER" id="PTHR47113:SF1">
    <property type="entry name" value="LD09343P"/>
    <property type="match status" value="1"/>
</dbReference>
<dbReference type="InParanoid" id="A0A6P6Y7P5"/>
<dbReference type="PANTHER" id="PTHR47113">
    <property type="entry name" value="LD09343P"/>
    <property type="match status" value="1"/>
</dbReference>
<organism evidence="2 3">
    <name type="scientific">Dermatophagoides pteronyssinus</name>
    <name type="common">European house dust mite</name>
    <dbReference type="NCBI Taxonomy" id="6956"/>
    <lineage>
        <taxon>Eukaryota</taxon>
        <taxon>Metazoa</taxon>
        <taxon>Ecdysozoa</taxon>
        <taxon>Arthropoda</taxon>
        <taxon>Chelicerata</taxon>
        <taxon>Arachnida</taxon>
        <taxon>Acari</taxon>
        <taxon>Acariformes</taxon>
        <taxon>Sarcoptiformes</taxon>
        <taxon>Astigmata</taxon>
        <taxon>Psoroptidia</taxon>
        <taxon>Analgoidea</taxon>
        <taxon>Pyroglyphidae</taxon>
        <taxon>Dermatophagoidinae</taxon>
        <taxon>Dermatophagoides</taxon>
    </lineage>
</organism>
<sequence length="551" mass="64270">MAKTTAKNIKMASNNNDDNNKNLIRISNLTICILLPSLIGIILFYTIRINQLQSEQQISIVKIIDSLNRQRQNNNNNNGDDQRQKPLAWIYGENMQVGYLHHVIDLFQKIGFRIWTRREPPPFEQYGDWHVLWAHEYPFTPSYNLPVLKSFQKVNHFPGSGFITNKVNLATSGLKHIPKAFILPQGKNEFLNFSKEHSEKLWVQKDNNHRGIRVLSIDELDLEKQGTFVQEFIQNPLLIDGKKFDIGLYVTMTSLNPLRLYIHDNEALLRFCAHPYTTLSTTTSDNNDKLPQFNSSDIDSYVVGDNYTPIWDIQSLSKYYTDLNMNMKSSLNSYIRLKLEKDPQSIWLAMEESIKTIFYLKEEEILRLASVYTNMRNFFELIRFDFTIDTDLNVYLMEANMSPNLASAKFPENRFIYEQVIYSCMSLVGITRMPSTYVTWSNKPEQLWNMFVHSKDLSILPDICSSDQCNPGNSSTATCQQELCDCCYHCLSKEMIVILKDAYMEEMSRYHNRRLIPSTSNESPLQWLGPNTYLQDKWFIGKCLLQERWCN</sequence>
<dbReference type="InterPro" id="IPR004344">
    <property type="entry name" value="TTL/TTLL_fam"/>
</dbReference>
<dbReference type="SUPFAM" id="SSF56059">
    <property type="entry name" value="Glutathione synthetase ATP-binding domain-like"/>
    <property type="match status" value="1"/>
</dbReference>
<keyword evidence="1" id="KW-0812">Transmembrane</keyword>
<keyword evidence="1" id="KW-1133">Transmembrane helix</keyword>
<evidence type="ECO:0000313" key="2">
    <source>
        <dbReference type="Proteomes" id="UP000515146"/>
    </source>
</evidence>
<proteinExistence type="predicted"/>
<gene>
    <name evidence="3" type="primary">LOC113794636</name>
</gene>
<evidence type="ECO:0000256" key="1">
    <source>
        <dbReference type="SAM" id="Phobius"/>
    </source>
</evidence>
<dbReference type="PROSITE" id="PS51221">
    <property type="entry name" value="TTL"/>
    <property type="match status" value="1"/>
</dbReference>
<evidence type="ECO:0000313" key="3">
    <source>
        <dbReference type="RefSeq" id="XP_027200564.1"/>
    </source>
</evidence>